<dbReference type="EMBL" id="GBXM01048618">
    <property type="protein sequence ID" value="JAH59959.1"/>
    <property type="molecule type" value="Transcribed_RNA"/>
</dbReference>
<keyword evidence="1" id="KW-1133">Transmembrane helix</keyword>
<protein>
    <submittedName>
        <fullName evidence="2">Uncharacterized protein</fullName>
    </submittedName>
</protein>
<accession>A0A0E9U225</accession>
<feature type="transmembrane region" description="Helical" evidence="1">
    <location>
        <begin position="6"/>
        <end position="24"/>
    </location>
</feature>
<evidence type="ECO:0000256" key="1">
    <source>
        <dbReference type="SAM" id="Phobius"/>
    </source>
</evidence>
<dbReference type="AlphaFoldDB" id="A0A0E9U225"/>
<evidence type="ECO:0000313" key="2">
    <source>
        <dbReference type="EMBL" id="JAH59959.1"/>
    </source>
</evidence>
<proteinExistence type="predicted"/>
<organism evidence="2">
    <name type="scientific">Anguilla anguilla</name>
    <name type="common">European freshwater eel</name>
    <name type="synonym">Muraena anguilla</name>
    <dbReference type="NCBI Taxonomy" id="7936"/>
    <lineage>
        <taxon>Eukaryota</taxon>
        <taxon>Metazoa</taxon>
        <taxon>Chordata</taxon>
        <taxon>Craniata</taxon>
        <taxon>Vertebrata</taxon>
        <taxon>Euteleostomi</taxon>
        <taxon>Actinopterygii</taxon>
        <taxon>Neopterygii</taxon>
        <taxon>Teleostei</taxon>
        <taxon>Anguilliformes</taxon>
        <taxon>Anguillidae</taxon>
        <taxon>Anguilla</taxon>
    </lineage>
</organism>
<name>A0A0E9U225_ANGAN</name>
<keyword evidence="1" id="KW-0472">Membrane</keyword>
<reference evidence="2" key="2">
    <citation type="journal article" date="2015" name="Fish Shellfish Immunol.">
        <title>Early steps in the European eel (Anguilla anguilla)-Vibrio vulnificus interaction in the gills: Role of the RtxA13 toxin.</title>
        <authorList>
            <person name="Callol A."/>
            <person name="Pajuelo D."/>
            <person name="Ebbesson L."/>
            <person name="Teles M."/>
            <person name="MacKenzie S."/>
            <person name="Amaro C."/>
        </authorList>
    </citation>
    <scope>NUCLEOTIDE SEQUENCE</scope>
</reference>
<sequence>MLTSDSLSVSWFLPLYILVFVKLFTKQSQKQPVNTRVQ</sequence>
<keyword evidence="1" id="KW-0812">Transmembrane</keyword>
<reference evidence="2" key="1">
    <citation type="submission" date="2014-11" db="EMBL/GenBank/DDBJ databases">
        <authorList>
            <person name="Amaro Gonzalez C."/>
        </authorList>
    </citation>
    <scope>NUCLEOTIDE SEQUENCE</scope>
</reference>